<dbReference type="Pfam" id="PF01399">
    <property type="entry name" value="PCI"/>
    <property type="match status" value="1"/>
</dbReference>
<evidence type="ECO:0000256" key="1">
    <source>
        <dbReference type="ARBA" id="ARBA00006207"/>
    </source>
</evidence>
<dbReference type="GO" id="GO:0005829">
    <property type="term" value="C:cytosol"/>
    <property type="evidence" value="ECO:0007669"/>
    <property type="project" value="TreeGrafter"/>
</dbReference>
<evidence type="ECO:0000259" key="3">
    <source>
        <dbReference type="PROSITE" id="PS50250"/>
    </source>
</evidence>
<protein>
    <recommendedName>
        <fullName evidence="3">PCI domain-containing protein</fullName>
    </recommendedName>
</protein>
<evidence type="ECO:0000256" key="2">
    <source>
        <dbReference type="ARBA" id="ARBA00022942"/>
    </source>
</evidence>
<name>A0A250X6X7_9CHLO</name>
<dbReference type="PROSITE" id="PS50250">
    <property type="entry name" value="PCI"/>
    <property type="match status" value="1"/>
</dbReference>
<dbReference type="SMART" id="SM00088">
    <property type="entry name" value="PINT"/>
    <property type="match status" value="1"/>
</dbReference>
<dbReference type="SUPFAM" id="SSF46785">
    <property type="entry name" value="Winged helix' DNA-binding domain"/>
    <property type="match status" value="1"/>
</dbReference>
<proteinExistence type="inferred from homology"/>
<dbReference type="Pfam" id="PF22037">
    <property type="entry name" value="PSD13_N"/>
    <property type="match status" value="1"/>
</dbReference>
<dbReference type="GO" id="GO:0006511">
    <property type="term" value="P:ubiquitin-dependent protein catabolic process"/>
    <property type="evidence" value="ECO:0007669"/>
    <property type="project" value="TreeGrafter"/>
</dbReference>
<reference evidence="4 5" key="1">
    <citation type="submission" date="2017-08" db="EMBL/GenBank/DDBJ databases">
        <title>Acidophilic green algal genome provides insights into adaptation to an acidic environment.</title>
        <authorList>
            <person name="Hirooka S."/>
            <person name="Hirose Y."/>
            <person name="Kanesaki Y."/>
            <person name="Higuchi S."/>
            <person name="Fujiwara T."/>
            <person name="Onuma R."/>
            <person name="Era A."/>
            <person name="Ohbayashi R."/>
            <person name="Uzuka A."/>
            <person name="Nozaki H."/>
            <person name="Yoshikawa H."/>
            <person name="Miyagishima S.Y."/>
        </authorList>
    </citation>
    <scope>NUCLEOTIDE SEQUENCE [LARGE SCALE GENOMIC DNA]</scope>
    <source>
        <strain evidence="4 5">NIES-2499</strain>
    </source>
</reference>
<dbReference type="InterPro" id="IPR036390">
    <property type="entry name" value="WH_DNA-bd_sf"/>
</dbReference>
<dbReference type="PANTHER" id="PTHR10539">
    <property type="entry name" value="26S PROTEASOME NON-ATPASE REGULATORY SUBUNIT 13"/>
    <property type="match status" value="1"/>
</dbReference>
<dbReference type="OrthoDB" id="1093at2759"/>
<dbReference type="GO" id="GO:0005198">
    <property type="term" value="F:structural molecule activity"/>
    <property type="evidence" value="ECO:0007669"/>
    <property type="project" value="TreeGrafter"/>
</dbReference>
<evidence type="ECO:0000313" key="5">
    <source>
        <dbReference type="Proteomes" id="UP000232323"/>
    </source>
</evidence>
<gene>
    <name evidence="4" type="ORF">CEUSTIGMA_g6281.t1</name>
</gene>
<dbReference type="InterPro" id="IPR054179">
    <property type="entry name" value="PSD13_N"/>
</dbReference>
<keyword evidence="2" id="KW-0647">Proteasome</keyword>
<dbReference type="InterPro" id="IPR000717">
    <property type="entry name" value="PCI_dom"/>
</dbReference>
<dbReference type="PANTHER" id="PTHR10539:SF0">
    <property type="entry name" value="26S PROTEASOME NON-ATPASE REGULATORY SUBUNIT 13"/>
    <property type="match status" value="1"/>
</dbReference>
<dbReference type="AlphaFoldDB" id="A0A250X6X7"/>
<dbReference type="InterPro" id="IPR035298">
    <property type="entry name" value="PSMD13"/>
</dbReference>
<dbReference type="GO" id="GO:0005634">
    <property type="term" value="C:nucleus"/>
    <property type="evidence" value="ECO:0007669"/>
    <property type="project" value="TreeGrafter"/>
</dbReference>
<dbReference type="EMBL" id="BEGY01000036">
    <property type="protein sequence ID" value="GAX78843.1"/>
    <property type="molecule type" value="Genomic_DNA"/>
</dbReference>
<dbReference type="STRING" id="1157962.A0A250X6X7"/>
<dbReference type="GO" id="GO:0008541">
    <property type="term" value="C:proteasome regulatory particle, lid subcomplex"/>
    <property type="evidence" value="ECO:0007669"/>
    <property type="project" value="TreeGrafter"/>
</dbReference>
<comment type="similarity">
    <text evidence="1">Belongs to the proteasome subunit S11 family.</text>
</comment>
<keyword evidence="5" id="KW-1185">Reference proteome</keyword>
<comment type="caution">
    <text evidence="4">The sequence shown here is derived from an EMBL/GenBank/DDBJ whole genome shotgun (WGS) entry which is preliminary data.</text>
</comment>
<dbReference type="Proteomes" id="UP000232323">
    <property type="component" value="Unassembled WGS sequence"/>
</dbReference>
<feature type="domain" description="PCI" evidence="3">
    <location>
        <begin position="181"/>
        <end position="352"/>
    </location>
</feature>
<accession>A0A250X6X7</accession>
<sequence length="391" mass="43653">MLSRNRPLDYLEELQTSEPDLASDIAELASWYQRKLWHQLTMKLESCFNSAGFNKGCLPVDLFQSFISDFAHKINLLKLAHFAVHASKYCSSPTSSIELLNATKVKLEEMKVAHRAAEPTLFLNMHIAQYNIETGDLPEAKALVEAGKETLERLSDVDPSVSAAVHFVASLYYKGISNYSEFYRSTLMYLSFVSSDSLPEDFKIRMAVDVSLAALLGEGIYSFGQLLQHPLAAALDNGPHKWLHDMLKVFNEGNLHEYDQLCSRHAAQLNAQPALVAHERRLREKITLMSVVEMVLSLPAEERRISFAEMGSRTKLDTDGVEFLLMKALSLHLVEGSVDQVEGIVHVSWVQPRILTKPQIHGVKDRLDSWISKVASAAVTLENESGGVVAV</sequence>
<organism evidence="4 5">
    <name type="scientific">Chlamydomonas eustigma</name>
    <dbReference type="NCBI Taxonomy" id="1157962"/>
    <lineage>
        <taxon>Eukaryota</taxon>
        <taxon>Viridiplantae</taxon>
        <taxon>Chlorophyta</taxon>
        <taxon>core chlorophytes</taxon>
        <taxon>Chlorophyceae</taxon>
        <taxon>CS clade</taxon>
        <taxon>Chlamydomonadales</taxon>
        <taxon>Chlamydomonadaceae</taxon>
        <taxon>Chlamydomonas</taxon>
    </lineage>
</organism>
<evidence type="ECO:0000313" key="4">
    <source>
        <dbReference type="EMBL" id="GAX78843.1"/>
    </source>
</evidence>